<protein>
    <submittedName>
        <fullName evidence="3">Protein containing ALS2cr12 (ALS2CR12) signature</fullName>
    </submittedName>
</protein>
<dbReference type="PaxDb" id="6239-C31B8.4"/>
<evidence type="ECO:0000313" key="3">
    <source>
        <dbReference type="EMBL" id="CCD66295.1"/>
    </source>
</evidence>
<keyword evidence="1" id="KW-0175">Coiled coil</keyword>
<keyword evidence="6" id="KW-1267">Proteomics identification</keyword>
<dbReference type="AlphaFoldDB" id="O16898"/>
<dbReference type="HOGENOM" id="CLU_728116_0_0_1"/>
<reference evidence="3 4" key="1">
    <citation type="journal article" date="1998" name="Science">
        <title>Genome sequence of the nematode C. elegans: a platform for investigating biology.</title>
        <authorList>
            <consortium name="The C. elegans sequencing consortium"/>
            <person name="Sulson J.E."/>
            <person name="Waterston R."/>
        </authorList>
    </citation>
    <scope>NUCLEOTIDE SEQUENCE [LARGE SCALE GENOMIC DNA]</scope>
    <source>
        <strain evidence="3 4">Bristol N2</strain>
    </source>
</reference>
<feature type="coiled-coil region" evidence="1">
    <location>
        <begin position="113"/>
        <end position="140"/>
    </location>
</feature>
<dbReference type="InParanoid" id="O16898"/>
<evidence type="ECO:0007829" key="6">
    <source>
        <dbReference type="PeptideAtlas" id="O16898"/>
    </source>
</evidence>
<gene>
    <name evidence="3 5" type="primary">pals-32</name>
    <name evidence="5" type="ORF">C31B8.4</name>
    <name evidence="3" type="ORF">CELE_C31B8.4</name>
</gene>
<feature type="compositionally biased region" description="Basic and acidic residues" evidence="2">
    <location>
        <begin position="1"/>
        <end position="32"/>
    </location>
</feature>
<feature type="region of interest" description="Disordered" evidence="2">
    <location>
        <begin position="1"/>
        <end position="53"/>
    </location>
</feature>
<dbReference type="SMR" id="O16898"/>
<sequence>MGRIENLREQQDKCRGDHENRLREMETEREKSNQGIADAASAADGRLNAARQENDRQIRELMAKVDNENEMHSDEISRKCFEHEEKMLEARFRSKEDQQAAEMKHQMAISKMKAEHNAEISKLEENIKEAKNDGKQKVKSIDDKIESVQDERSKTLEAHSKEIQNMSDEFHSKSEKILEDQLNVKKKNFEEKRLQLLEEHKQEIDHIDRLTAVIQCQRANAATKALLNKFLILMKPVHETVKLLKEIEPYCATGSEESDFSVASNLNEIAISRSTFLTQVNQFNQYIIADNNIDQLVVNCCVNYIKTLKQTMDSREIRFLGVHLPKAIAKQDEAAIEKYARSIENFITEIEKVGDQIEMDLQQSNGNQVGTSTSQPALED</sequence>
<dbReference type="FunCoup" id="O16898">
    <property type="interactions" value="2"/>
</dbReference>
<dbReference type="KEGG" id="cel:CELE_C31B8.4"/>
<dbReference type="Proteomes" id="UP000001940">
    <property type="component" value="Chromosome V"/>
</dbReference>
<dbReference type="PIR" id="T32163">
    <property type="entry name" value="T32163"/>
</dbReference>
<keyword evidence="4" id="KW-1185">Reference proteome</keyword>
<dbReference type="EMBL" id="BX284605">
    <property type="protein sequence ID" value="CCD66295.1"/>
    <property type="molecule type" value="Genomic_DNA"/>
</dbReference>
<organism evidence="3 4">
    <name type="scientific">Caenorhabditis elegans</name>
    <dbReference type="NCBI Taxonomy" id="6239"/>
    <lineage>
        <taxon>Eukaryota</taxon>
        <taxon>Metazoa</taxon>
        <taxon>Ecdysozoa</taxon>
        <taxon>Nematoda</taxon>
        <taxon>Chromadorea</taxon>
        <taxon>Rhabditida</taxon>
        <taxon>Rhabditina</taxon>
        <taxon>Rhabditomorpha</taxon>
        <taxon>Rhabditoidea</taxon>
        <taxon>Rhabditidae</taxon>
        <taxon>Peloderinae</taxon>
        <taxon>Caenorhabditis</taxon>
    </lineage>
</organism>
<proteinExistence type="evidence at protein level"/>
<evidence type="ECO:0000313" key="5">
    <source>
        <dbReference type="WormBase" id="C31B8.4"/>
    </source>
</evidence>
<accession>O16898</accession>
<evidence type="ECO:0000256" key="2">
    <source>
        <dbReference type="SAM" id="MobiDB-lite"/>
    </source>
</evidence>
<dbReference type="OMA" id="MISTADQ"/>
<dbReference type="AGR" id="WB:WBGene00016281"/>
<name>O16898_CAEEL</name>
<dbReference type="UCSC" id="C31B8.4">
    <property type="organism name" value="c. elegans"/>
</dbReference>
<dbReference type="GeneID" id="183078"/>
<dbReference type="Bgee" id="WBGene00016281">
    <property type="expression patterns" value="Expressed in larva and 1 other cell type or tissue"/>
</dbReference>
<evidence type="ECO:0000313" key="4">
    <source>
        <dbReference type="Proteomes" id="UP000001940"/>
    </source>
</evidence>
<dbReference type="CTD" id="183078"/>
<dbReference type="PeptideAtlas" id="O16898"/>
<dbReference type="RefSeq" id="NP_503787.1">
    <property type="nucleotide sequence ID" value="NM_071386.4"/>
</dbReference>
<dbReference type="STRING" id="6239.C31B8.4.1"/>
<dbReference type="WormBase" id="C31B8.4">
    <property type="protein sequence ID" value="CE08484"/>
    <property type="gene ID" value="WBGene00016281"/>
    <property type="gene designation" value="pals-32"/>
</dbReference>
<dbReference type="PhylomeDB" id="O16898"/>
<evidence type="ECO:0000256" key="1">
    <source>
        <dbReference type="SAM" id="Coils"/>
    </source>
</evidence>